<proteinExistence type="predicted"/>
<accession>A0ABT5MAH3</accession>
<evidence type="ECO:0000313" key="10">
    <source>
        <dbReference type="EMBL" id="MDD0813588.1"/>
    </source>
</evidence>
<keyword evidence="3 8" id="KW-0812">Transmembrane</keyword>
<keyword evidence="6 8" id="KW-0472">Membrane</keyword>
<evidence type="ECO:0000256" key="5">
    <source>
        <dbReference type="ARBA" id="ARBA00022989"/>
    </source>
</evidence>
<dbReference type="EMBL" id="JAQSIO010000001">
    <property type="protein sequence ID" value="MDD0813588.1"/>
    <property type="molecule type" value="Genomic_DNA"/>
</dbReference>
<evidence type="ECO:0000256" key="4">
    <source>
        <dbReference type="ARBA" id="ARBA00022748"/>
    </source>
</evidence>
<dbReference type="SUPFAM" id="SSF52833">
    <property type="entry name" value="Thioredoxin-like"/>
    <property type="match status" value="1"/>
</dbReference>
<feature type="transmembrane region" description="Helical" evidence="8">
    <location>
        <begin position="513"/>
        <end position="536"/>
    </location>
</feature>
<dbReference type="InterPro" id="IPR036249">
    <property type="entry name" value="Thioredoxin-like_sf"/>
</dbReference>
<feature type="transmembrane region" description="Helical" evidence="8">
    <location>
        <begin position="581"/>
        <end position="600"/>
    </location>
</feature>
<feature type="transmembrane region" description="Helical" evidence="8">
    <location>
        <begin position="398"/>
        <end position="419"/>
    </location>
</feature>
<dbReference type="PROSITE" id="PS51352">
    <property type="entry name" value="THIOREDOXIN_2"/>
    <property type="match status" value="1"/>
</dbReference>
<dbReference type="Pfam" id="PF02683">
    <property type="entry name" value="DsbD_TM"/>
    <property type="match status" value="1"/>
</dbReference>
<comment type="subcellular location">
    <subcellularLocation>
        <location evidence="1">Cell membrane</location>
        <topology evidence="1">Multi-pass membrane protein</topology>
    </subcellularLocation>
</comment>
<feature type="transmembrane region" description="Helical" evidence="8">
    <location>
        <begin position="557"/>
        <end position="575"/>
    </location>
</feature>
<dbReference type="Proteomes" id="UP001528672">
    <property type="component" value="Unassembled WGS sequence"/>
</dbReference>
<dbReference type="InterPro" id="IPR017937">
    <property type="entry name" value="Thioredoxin_CS"/>
</dbReference>
<dbReference type="RefSeq" id="WP_273925105.1">
    <property type="nucleotide sequence ID" value="NZ_JAQSIO010000001.1"/>
</dbReference>
<dbReference type="PANTHER" id="PTHR32234">
    <property type="entry name" value="THIOL:DISULFIDE INTERCHANGE PROTEIN DSBD"/>
    <property type="match status" value="1"/>
</dbReference>
<feature type="domain" description="Thioredoxin" evidence="9">
    <location>
        <begin position="628"/>
        <end position="758"/>
    </location>
</feature>
<feature type="transmembrane region" description="Helical" evidence="8">
    <location>
        <begin position="607"/>
        <end position="625"/>
    </location>
</feature>
<keyword evidence="2" id="KW-1003">Cell membrane</keyword>
<organism evidence="10 11">
    <name type="scientific">Curvibacter microcysteis</name>
    <dbReference type="NCBI Taxonomy" id="3026419"/>
    <lineage>
        <taxon>Bacteria</taxon>
        <taxon>Pseudomonadati</taxon>
        <taxon>Pseudomonadota</taxon>
        <taxon>Betaproteobacteria</taxon>
        <taxon>Burkholderiales</taxon>
        <taxon>Comamonadaceae</taxon>
        <taxon>Curvibacter</taxon>
    </lineage>
</organism>
<dbReference type="Pfam" id="PF13899">
    <property type="entry name" value="Thioredoxin_7"/>
    <property type="match status" value="1"/>
</dbReference>
<dbReference type="PANTHER" id="PTHR32234:SF3">
    <property type="entry name" value="SUPPRESSION OF COPPER SENSITIVITY PROTEIN"/>
    <property type="match status" value="1"/>
</dbReference>
<dbReference type="CDD" id="cd02953">
    <property type="entry name" value="DsbDgamma"/>
    <property type="match status" value="1"/>
</dbReference>
<dbReference type="InterPro" id="IPR028250">
    <property type="entry name" value="DsbDN"/>
</dbReference>
<evidence type="ECO:0000256" key="2">
    <source>
        <dbReference type="ARBA" id="ARBA00022475"/>
    </source>
</evidence>
<keyword evidence="7" id="KW-0676">Redox-active center</keyword>
<sequence>MPHTTLFDRLRARLRGAPLGTALALSAWLLTAPAVAQLDLRPGAHSPARALQNAASASVTTPRVQAELVALAPQGVGPGQPLWLGLSITHQPGWHTYWKNPGDSGLPTQLSWQLPAGLSAGEIEWPVPHKIRIGQLANLGYEGTVLLPVPVQVARHWQAQGGAVPIRLHAEWLVCRQECIPEQADLALDLPVAGSTAAQAPAFAAARAALPQALSGPHSARVDGQTLSVRIAGLPATWRGQPLTLFPEEPEVLDIAAPSAARWDGAVWTAEVPLSAQRSSSPGQLGLVLPSPQAGGVAYRAQVSVQGEWPAVAAASTVSPALSAALAANQSAANTAAPSDPAATPVGALAWALALLGALVGGLVLNLMPCVFPVLAIKLLSFSRHSGAEGARALRLQGLAYTGGVVLSFAALGALMLALRAGGAQLGWGFQLQSPWVVAALAALFTVIGLNLAGLFEFGAWLPSRLASAQARHPVADAALSGVLAVAIASPCTAPFMGASLGFAVALPAAQALAIFVALGLGMALPYLAVAVLPGLSQVLAQRLPRPGAWMETFRQLMAFPMFGTVAWLVWVLGQQSGIDGAGSLLGLLVALSALAWALNRPGRSRLYLSGLCAALLLWLAWVLGPNLNLAPEAPVGSASPSAESGWSPWSEARAQALLAEGRPVFIDFTAAWCVTCQVNKRGTLANPALLKDMADQRVALLRADWTRQDPTITQALKALGRSGVPVYVVLRPGQAPVVLSELLSVGEVRQALALPNT</sequence>
<keyword evidence="4" id="KW-0201">Cytochrome c-type biogenesis</keyword>
<dbReference type="Gene3D" id="3.40.30.10">
    <property type="entry name" value="Glutaredoxin"/>
    <property type="match status" value="1"/>
</dbReference>
<evidence type="ECO:0000256" key="8">
    <source>
        <dbReference type="SAM" id="Phobius"/>
    </source>
</evidence>
<evidence type="ECO:0000313" key="11">
    <source>
        <dbReference type="Proteomes" id="UP001528672"/>
    </source>
</evidence>
<gene>
    <name evidence="10" type="ORF">PSQ39_02985</name>
</gene>
<evidence type="ECO:0000259" key="9">
    <source>
        <dbReference type="PROSITE" id="PS51352"/>
    </source>
</evidence>
<dbReference type="Pfam" id="PF11412">
    <property type="entry name" value="DsbD_N"/>
    <property type="match status" value="1"/>
</dbReference>
<dbReference type="InterPro" id="IPR003834">
    <property type="entry name" value="Cyt_c_assmbl_TM_dom"/>
</dbReference>
<comment type="caution">
    <text evidence="10">The sequence shown here is derived from an EMBL/GenBank/DDBJ whole genome shotgun (WGS) entry which is preliminary data.</text>
</comment>
<dbReference type="InterPro" id="IPR035671">
    <property type="entry name" value="DsbD_gamma"/>
</dbReference>
<keyword evidence="5 8" id="KW-1133">Transmembrane helix</keyword>
<name>A0ABT5MAH3_9BURK</name>
<reference evidence="10 11" key="1">
    <citation type="submission" date="2023-02" db="EMBL/GenBank/DDBJ databases">
        <title>Bacterial whole genome sequence for Curvibacter sp. HBC28.</title>
        <authorList>
            <person name="Le V."/>
            <person name="Ko S.-R."/>
            <person name="Ahn C.-Y."/>
            <person name="Oh H.-M."/>
        </authorList>
    </citation>
    <scope>NUCLEOTIDE SEQUENCE [LARGE SCALE GENOMIC DNA]</scope>
    <source>
        <strain evidence="10 11">HBC28</strain>
    </source>
</reference>
<feature type="transmembrane region" description="Helical" evidence="8">
    <location>
        <begin position="483"/>
        <end position="507"/>
    </location>
</feature>
<dbReference type="InterPro" id="IPR013766">
    <property type="entry name" value="Thioredoxin_domain"/>
</dbReference>
<evidence type="ECO:0000256" key="3">
    <source>
        <dbReference type="ARBA" id="ARBA00022692"/>
    </source>
</evidence>
<evidence type="ECO:0000256" key="1">
    <source>
        <dbReference type="ARBA" id="ARBA00004651"/>
    </source>
</evidence>
<feature type="transmembrane region" description="Helical" evidence="8">
    <location>
        <begin position="439"/>
        <end position="462"/>
    </location>
</feature>
<feature type="transmembrane region" description="Helical" evidence="8">
    <location>
        <begin position="348"/>
        <end position="377"/>
    </location>
</feature>
<keyword evidence="11" id="KW-1185">Reference proteome</keyword>
<evidence type="ECO:0000256" key="7">
    <source>
        <dbReference type="ARBA" id="ARBA00023284"/>
    </source>
</evidence>
<evidence type="ECO:0000256" key="6">
    <source>
        <dbReference type="ARBA" id="ARBA00023136"/>
    </source>
</evidence>
<protein>
    <submittedName>
        <fullName evidence="10">Protein-disulfide reductase DsbD family protein</fullName>
    </submittedName>
</protein>
<dbReference type="PROSITE" id="PS00194">
    <property type="entry name" value="THIOREDOXIN_1"/>
    <property type="match status" value="1"/>
</dbReference>